<evidence type="ECO:0000256" key="1">
    <source>
        <dbReference type="SAM" id="MobiDB-lite"/>
    </source>
</evidence>
<dbReference type="InterPro" id="IPR001107">
    <property type="entry name" value="Band_7"/>
</dbReference>
<protein>
    <recommendedName>
        <fullName evidence="3">Band 7 domain-containing protein</fullName>
    </recommendedName>
</protein>
<accession>A0A5P2D8T1</accession>
<dbReference type="InterPro" id="IPR036013">
    <property type="entry name" value="Band_7/SPFH_dom_sf"/>
</dbReference>
<dbReference type="EMBL" id="CP029190">
    <property type="protein sequence ID" value="QES51564.1"/>
    <property type="molecule type" value="Genomic_DNA"/>
</dbReference>
<dbReference type="SMART" id="SM00244">
    <property type="entry name" value="PHB"/>
    <property type="match status" value="1"/>
</dbReference>
<feature type="transmembrane region" description="Helical" evidence="2">
    <location>
        <begin position="116"/>
        <end position="138"/>
    </location>
</feature>
<gene>
    <name evidence="4" type="ORF">DEJ50_30680</name>
</gene>
<dbReference type="OrthoDB" id="3850886at2"/>
<feature type="region of interest" description="Disordered" evidence="1">
    <location>
        <begin position="1"/>
        <end position="29"/>
    </location>
</feature>
<dbReference type="Proteomes" id="UP000325211">
    <property type="component" value="Chromosome"/>
</dbReference>
<dbReference type="SUPFAM" id="SSF117892">
    <property type="entry name" value="Band 7/SPFH domain"/>
    <property type="match status" value="1"/>
</dbReference>
<feature type="region of interest" description="Disordered" evidence="1">
    <location>
        <begin position="52"/>
        <end position="96"/>
    </location>
</feature>
<feature type="domain" description="Band 7" evidence="3">
    <location>
        <begin position="165"/>
        <end position="330"/>
    </location>
</feature>
<name>A0A5P2D8T1_STRVZ</name>
<keyword evidence="2" id="KW-0812">Transmembrane</keyword>
<dbReference type="Pfam" id="PF01145">
    <property type="entry name" value="Band_7"/>
    <property type="match status" value="1"/>
</dbReference>
<evidence type="ECO:0000313" key="4">
    <source>
        <dbReference type="EMBL" id="QES51564.1"/>
    </source>
</evidence>
<keyword evidence="2" id="KW-0472">Membrane</keyword>
<evidence type="ECO:0000256" key="2">
    <source>
        <dbReference type="SAM" id="Phobius"/>
    </source>
</evidence>
<proteinExistence type="predicted"/>
<sequence length="392" mass="41652">MAVAETPKRTGDRTGIATGTGTGVAPGIATGATAFPVVPVRPYRDPVVLGPLFRDEGDEPTETITVPAPPATPLAPTPSPPAPAPAPAAPRAPRRTLPPALDRQLAERPARSCSGWWALLAAGTAGAGAAWLVIRYGIPRPALTLDAWPAAALAGCVLAVALALAGLRRGSTGHAMVLTLFGRYRGTIRRTGLVWSAPFPRRARVDVRLRHWRSEPLAVVDAEGTALHAVVLVVWRVRDTARALLSVDDHSNYLREQVESTAARVFSGMPADSFGTEAGPETLRDTEAVGDALTRLLAAECRAVGIEVFSARPVRIEYAPEVAGAMQRRRIAAIDARHRDSVLTSVIDAVDDTVQRMSDRGLVSLDDYERKALVKDLTVAFYTARGTAAEAR</sequence>
<feature type="compositionally biased region" description="Basic and acidic residues" evidence="1">
    <location>
        <begin position="1"/>
        <end position="12"/>
    </location>
</feature>
<dbReference type="Gene3D" id="3.30.479.30">
    <property type="entry name" value="Band 7 domain"/>
    <property type="match status" value="1"/>
</dbReference>
<evidence type="ECO:0000313" key="5">
    <source>
        <dbReference type="Proteomes" id="UP000325211"/>
    </source>
</evidence>
<dbReference type="PANTHER" id="PTHR43446:SF1">
    <property type="entry name" value="BAND 7 DOMAIN-CONTAINING PROTEIN"/>
    <property type="match status" value="1"/>
</dbReference>
<keyword evidence="2" id="KW-1133">Transmembrane helix</keyword>
<dbReference type="AlphaFoldDB" id="A0A5P2D8T1"/>
<reference evidence="4 5" key="1">
    <citation type="submission" date="2018-05" db="EMBL/GenBank/DDBJ databases">
        <title>Streptomyces venezuelae.</title>
        <authorList>
            <person name="Kim W."/>
            <person name="Lee N."/>
            <person name="Cho B.-K."/>
        </authorList>
    </citation>
    <scope>NUCLEOTIDE SEQUENCE [LARGE SCALE GENOMIC DNA]</scope>
    <source>
        <strain evidence="4 5">ATCC 21782</strain>
    </source>
</reference>
<evidence type="ECO:0000259" key="3">
    <source>
        <dbReference type="SMART" id="SM00244"/>
    </source>
</evidence>
<organism evidence="4 5">
    <name type="scientific">Streptomyces venezuelae</name>
    <dbReference type="NCBI Taxonomy" id="54571"/>
    <lineage>
        <taxon>Bacteria</taxon>
        <taxon>Bacillati</taxon>
        <taxon>Actinomycetota</taxon>
        <taxon>Actinomycetes</taxon>
        <taxon>Kitasatosporales</taxon>
        <taxon>Streptomycetaceae</taxon>
        <taxon>Streptomyces</taxon>
    </lineage>
</organism>
<dbReference type="PANTHER" id="PTHR43446">
    <property type="entry name" value="MEMBRANE PROTEIN-RELATED"/>
    <property type="match status" value="1"/>
</dbReference>
<feature type="transmembrane region" description="Helical" evidence="2">
    <location>
        <begin position="150"/>
        <end position="167"/>
    </location>
</feature>
<feature type="compositionally biased region" description="Pro residues" evidence="1">
    <location>
        <begin position="67"/>
        <end position="90"/>
    </location>
</feature>